<sequence length="153" mass="16317">MEPAAEAPQTLAVGPNSGESLMADNSKLGCCNKKRENNGAGCGRSSAPCCCCIIIRTGCCSKENAERSSYEKTCLKQQRKCVDLCKQGCCVTILCDGVRRKICLTITCSKNDADEKKCYCDSENKCMRITACCKSYSSSGRTVDADSATGLCG</sequence>
<proteinExistence type="predicted"/>
<accession>A0A146KJK6</accession>
<feature type="non-terminal residue" evidence="1">
    <location>
        <position position="153"/>
    </location>
</feature>
<dbReference type="AlphaFoldDB" id="A0A146KJK6"/>
<organism evidence="1">
    <name type="scientific">Lygus hesperus</name>
    <name type="common">Western plant bug</name>
    <dbReference type="NCBI Taxonomy" id="30085"/>
    <lineage>
        <taxon>Eukaryota</taxon>
        <taxon>Metazoa</taxon>
        <taxon>Ecdysozoa</taxon>
        <taxon>Arthropoda</taxon>
        <taxon>Hexapoda</taxon>
        <taxon>Insecta</taxon>
        <taxon>Pterygota</taxon>
        <taxon>Neoptera</taxon>
        <taxon>Paraneoptera</taxon>
        <taxon>Hemiptera</taxon>
        <taxon>Heteroptera</taxon>
        <taxon>Panheteroptera</taxon>
        <taxon>Cimicomorpha</taxon>
        <taxon>Miridae</taxon>
        <taxon>Mirini</taxon>
        <taxon>Lygus</taxon>
    </lineage>
</organism>
<protein>
    <submittedName>
        <fullName evidence="1">Uncharacterized protein</fullName>
    </submittedName>
</protein>
<evidence type="ECO:0000313" key="1">
    <source>
        <dbReference type="EMBL" id="JAP96763.1"/>
    </source>
</evidence>
<reference evidence="1" key="1">
    <citation type="journal article" date="2016" name="Gigascience">
        <title>De novo construction of an expanded transcriptome assembly for the western tarnished plant bug, Lygus hesperus.</title>
        <authorList>
            <person name="Tassone E.E."/>
            <person name="Geib S.M."/>
            <person name="Hall B."/>
            <person name="Fabrick J.A."/>
            <person name="Brent C.S."/>
            <person name="Hull J.J."/>
        </authorList>
    </citation>
    <scope>NUCLEOTIDE SEQUENCE</scope>
</reference>
<gene>
    <name evidence="1" type="ORF">g.34062</name>
</gene>
<name>A0A146KJK6_LYGHE</name>
<dbReference type="EMBL" id="GDHC01021865">
    <property type="protein sequence ID" value="JAP96763.1"/>
    <property type="molecule type" value="Transcribed_RNA"/>
</dbReference>